<proteinExistence type="predicted"/>
<evidence type="ECO:0000313" key="1">
    <source>
        <dbReference type="EMBL" id="CAG8783449.1"/>
    </source>
</evidence>
<reference evidence="1" key="1">
    <citation type="submission" date="2021-06" db="EMBL/GenBank/DDBJ databases">
        <authorList>
            <person name="Kallberg Y."/>
            <person name="Tangrot J."/>
            <person name="Rosling A."/>
        </authorList>
    </citation>
    <scope>NUCLEOTIDE SEQUENCE</scope>
    <source>
        <strain evidence="1">MA461A</strain>
    </source>
</reference>
<comment type="caution">
    <text evidence="1">The sequence shown here is derived from an EMBL/GenBank/DDBJ whole genome shotgun (WGS) entry which is preliminary data.</text>
</comment>
<protein>
    <submittedName>
        <fullName evidence="1">31080_t:CDS:1</fullName>
    </submittedName>
</protein>
<evidence type="ECO:0000313" key="2">
    <source>
        <dbReference type="Proteomes" id="UP000789920"/>
    </source>
</evidence>
<dbReference type="Proteomes" id="UP000789920">
    <property type="component" value="Unassembled WGS sequence"/>
</dbReference>
<accession>A0ACA9R9M3</accession>
<keyword evidence="2" id="KW-1185">Reference proteome</keyword>
<feature type="non-terminal residue" evidence="1">
    <location>
        <position position="50"/>
    </location>
</feature>
<dbReference type="EMBL" id="CAJVQC010046703">
    <property type="protein sequence ID" value="CAG8783449.1"/>
    <property type="molecule type" value="Genomic_DNA"/>
</dbReference>
<organism evidence="1 2">
    <name type="scientific">Racocetra persica</name>
    <dbReference type="NCBI Taxonomy" id="160502"/>
    <lineage>
        <taxon>Eukaryota</taxon>
        <taxon>Fungi</taxon>
        <taxon>Fungi incertae sedis</taxon>
        <taxon>Mucoromycota</taxon>
        <taxon>Glomeromycotina</taxon>
        <taxon>Glomeromycetes</taxon>
        <taxon>Diversisporales</taxon>
        <taxon>Gigasporaceae</taxon>
        <taxon>Racocetra</taxon>
    </lineage>
</organism>
<sequence>MPELRTNTETKIKAHPNYKARTPHPLSKASFLSSAYFRIKHDISAVKGKP</sequence>
<name>A0ACA9R9M3_9GLOM</name>
<gene>
    <name evidence="1" type="ORF">RPERSI_LOCUS17943</name>
</gene>